<accession>A0AAE3HE20</accession>
<dbReference type="AlphaFoldDB" id="A0AAE3HE20"/>
<name>A0AAE3HE20_9EURY</name>
<gene>
    <name evidence="1" type="ORF">PV02_11415</name>
</gene>
<sequence>MLMMALCYSIPLAGFAALVILGVSNSYLAYGMILLCPLLHLFMIKNMRGTYPSEIHIDSKNEGKGETDT</sequence>
<keyword evidence="2" id="KW-1185">Reference proteome</keyword>
<dbReference type="Pfam" id="PF11666">
    <property type="entry name" value="DUF2933"/>
    <property type="match status" value="1"/>
</dbReference>
<dbReference type="InterPro" id="IPR021682">
    <property type="entry name" value="DUF2933"/>
</dbReference>
<evidence type="ECO:0008006" key="3">
    <source>
        <dbReference type="Google" id="ProtNLM"/>
    </source>
</evidence>
<comment type="caution">
    <text evidence="1">The sequence shown here is derived from an EMBL/GenBank/DDBJ whole genome shotgun (WGS) entry which is preliminary data.</text>
</comment>
<evidence type="ECO:0000313" key="1">
    <source>
        <dbReference type="EMBL" id="MCQ6963658.1"/>
    </source>
</evidence>
<organism evidence="1 2">
    <name type="scientific">Methanolobus chelungpuianus</name>
    <dbReference type="NCBI Taxonomy" id="502115"/>
    <lineage>
        <taxon>Archaea</taxon>
        <taxon>Methanobacteriati</taxon>
        <taxon>Methanobacteriota</taxon>
        <taxon>Stenosarchaea group</taxon>
        <taxon>Methanomicrobia</taxon>
        <taxon>Methanosarcinales</taxon>
        <taxon>Methanosarcinaceae</taxon>
        <taxon>Methanolobus</taxon>
    </lineage>
</organism>
<reference evidence="1 2" key="1">
    <citation type="journal article" date="2011" name="Appl. Environ. Microbiol.">
        <title>Methanogenic archaea isolated from Taiwan's Chelungpu fault.</title>
        <authorList>
            <person name="Wu S.Y."/>
            <person name="Lai M.C."/>
        </authorList>
    </citation>
    <scope>NUCLEOTIDE SEQUENCE [LARGE SCALE GENOMIC DNA]</scope>
    <source>
        <strain evidence="1 2">St545Mb</strain>
    </source>
</reference>
<dbReference type="Proteomes" id="UP001206983">
    <property type="component" value="Unassembled WGS sequence"/>
</dbReference>
<protein>
    <recommendedName>
        <fullName evidence="3">DUF2933 domain-containing protein</fullName>
    </recommendedName>
</protein>
<dbReference type="EMBL" id="JTEO01000006">
    <property type="protein sequence ID" value="MCQ6963658.1"/>
    <property type="molecule type" value="Genomic_DNA"/>
</dbReference>
<evidence type="ECO:0000313" key="2">
    <source>
        <dbReference type="Proteomes" id="UP001206983"/>
    </source>
</evidence>
<proteinExistence type="predicted"/>